<evidence type="ECO:0000256" key="2">
    <source>
        <dbReference type="ARBA" id="ARBA00022723"/>
    </source>
</evidence>
<accession>A0ABS6H587</accession>
<dbReference type="PANTHER" id="PTHR42978:SF6">
    <property type="entry name" value="QUORUM-QUENCHING LACTONASE YTNP-RELATED"/>
    <property type="match status" value="1"/>
</dbReference>
<keyword evidence="4" id="KW-0862">Zinc</keyword>
<evidence type="ECO:0000256" key="3">
    <source>
        <dbReference type="ARBA" id="ARBA00022801"/>
    </source>
</evidence>
<comment type="similarity">
    <text evidence="1">Belongs to the metallo-beta-lactamase superfamily.</text>
</comment>
<evidence type="ECO:0000313" key="8">
    <source>
        <dbReference type="Proteomes" id="UP000689967"/>
    </source>
</evidence>
<dbReference type="InterPro" id="IPR006311">
    <property type="entry name" value="TAT_signal"/>
</dbReference>
<gene>
    <name evidence="7" type="ORF">JJQ90_08880</name>
</gene>
<dbReference type="EMBL" id="JAERQM010000002">
    <property type="protein sequence ID" value="MBU8543819.1"/>
    <property type="molecule type" value="Genomic_DNA"/>
</dbReference>
<keyword evidence="8" id="KW-1185">Reference proteome</keyword>
<evidence type="ECO:0000256" key="5">
    <source>
        <dbReference type="SAM" id="SignalP"/>
    </source>
</evidence>
<evidence type="ECO:0000313" key="7">
    <source>
        <dbReference type="EMBL" id="MBU8543819.1"/>
    </source>
</evidence>
<keyword evidence="2" id="KW-0479">Metal-binding</keyword>
<dbReference type="InterPro" id="IPR001279">
    <property type="entry name" value="Metallo-B-lactamas"/>
</dbReference>
<feature type="domain" description="Metallo-beta-lactamase" evidence="6">
    <location>
        <begin position="87"/>
        <end position="286"/>
    </location>
</feature>
<name>A0ABS6H587_9PROT</name>
<evidence type="ECO:0000256" key="4">
    <source>
        <dbReference type="ARBA" id="ARBA00022833"/>
    </source>
</evidence>
<feature type="chain" id="PRO_5046582603" evidence="5">
    <location>
        <begin position="25"/>
        <end position="307"/>
    </location>
</feature>
<organism evidence="7 8">
    <name type="scientific">Falsiroseomonas oleicola</name>
    <dbReference type="NCBI Taxonomy" id="2801474"/>
    <lineage>
        <taxon>Bacteria</taxon>
        <taxon>Pseudomonadati</taxon>
        <taxon>Pseudomonadota</taxon>
        <taxon>Alphaproteobacteria</taxon>
        <taxon>Acetobacterales</taxon>
        <taxon>Roseomonadaceae</taxon>
        <taxon>Falsiroseomonas</taxon>
    </lineage>
</organism>
<keyword evidence="3" id="KW-0378">Hydrolase</keyword>
<dbReference type="Proteomes" id="UP000689967">
    <property type="component" value="Unassembled WGS sequence"/>
</dbReference>
<reference evidence="7 8" key="1">
    <citation type="submission" date="2021-01" db="EMBL/GenBank/DDBJ databases">
        <title>Roseomonas sp. nov, a bacterium isolated from an oil production mixture in Yumen Oilfield.</title>
        <authorList>
            <person name="Wu D."/>
        </authorList>
    </citation>
    <scope>NUCLEOTIDE SEQUENCE [LARGE SCALE GENOMIC DNA]</scope>
    <source>
        <strain evidence="7 8">ROY-5-3</strain>
    </source>
</reference>
<sequence>MIDRRTLLAAGTAAAMSPALPAWAQGGGATNPPFHHIAVGSLRATVVNDGAATRPDATQGFVVNAEPAQVASAFRAAGQAGNALENPYNVTLVRTPAGLVALDVGTGATPALMTNMRAAGLDPAEVVLIAHTHFHGDHIGGLISSDGSAAFPNARIMVPEGEWRFWMDAGEESRATPARRPGFANARRRFAPYQGKITPFAPGAQVAPGISAAASHGHSPGHVSFLVADGGAQLLVIGDAITTPSLFMANPEWYPVFDMDPTMAVATRRRLLDQLATDRIPVVGYHFPMPATGRVERAGTGYRLIAG</sequence>
<dbReference type="PROSITE" id="PS51318">
    <property type="entry name" value="TAT"/>
    <property type="match status" value="1"/>
</dbReference>
<dbReference type="SMART" id="SM00849">
    <property type="entry name" value="Lactamase_B"/>
    <property type="match status" value="1"/>
</dbReference>
<evidence type="ECO:0000256" key="1">
    <source>
        <dbReference type="ARBA" id="ARBA00007749"/>
    </source>
</evidence>
<evidence type="ECO:0000259" key="6">
    <source>
        <dbReference type="SMART" id="SM00849"/>
    </source>
</evidence>
<dbReference type="InterPro" id="IPR051013">
    <property type="entry name" value="MBL_superfamily_lactonases"/>
</dbReference>
<proteinExistence type="inferred from homology"/>
<protein>
    <submittedName>
        <fullName evidence="7">MBL fold metallo-hydrolase</fullName>
    </submittedName>
</protein>
<feature type="signal peptide" evidence="5">
    <location>
        <begin position="1"/>
        <end position="24"/>
    </location>
</feature>
<dbReference type="PANTHER" id="PTHR42978">
    <property type="entry name" value="QUORUM-QUENCHING LACTONASE YTNP-RELATED-RELATED"/>
    <property type="match status" value="1"/>
</dbReference>
<dbReference type="CDD" id="cd07720">
    <property type="entry name" value="OPHC2-like_MBL-fold"/>
    <property type="match status" value="1"/>
</dbReference>
<keyword evidence="5" id="KW-0732">Signal</keyword>
<dbReference type="RefSeq" id="WP_216874465.1">
    <property type="nucleotide sequence ID" value="NZ_JAERQM010000002.1"/>
</dbReference>
<comment type="caution">
    <text evidence="7">The sequence shown here is derived from an EMBL/GenBank/DDBJ whole genome shotgun (WGS) entry which is preliminary data.</text>
</comment>
<dbReference type="Pfam" id="PF00753">
    <property type="entry name" value="Lactamase_B"/>
    <property type="match status" value="1"/>
</dbReference>